<evidence type="ECO:0000313" key="3">
    <source>
        <dbReference type="Proteomes" id="UP001151760"/>
    </source>
</evidence>
<keyword evidence="3" id="KW-1185">Reference proteome</keyword>
<organism evidence="2 3">
    <name type="scientific">Tanacetum coccineum</name>
    <dbReference type="NCBI Taxonomy" id="301880"/>
    <lineage>
        <taxon>Eukaryota</taxon>
        <taxon>Viridiplantae</taxon>
        <taxon>Streptophyta</taxon>
        <taxon>Embryophyta</taxon>
        <taxon>Tracheophyta</taxon>
        <taxon>Spermatophyta</taxon>
        <taxon>Magnoliopsida</taxon>
        <taxon>eudicotyledons</taxon>
        <taxon>Gunneridae</taxon>
        <taxon>Pentapetalae</taxon>
        <taxon>asterids</taxon>
        <taxon>campanulids</taxon>
        <taxon>Asterales</taxon>
        <taxon>Asteraceae</taxon>
        <taxon>Asteroideae</taxon>
        <taxon>Anthemideae</taxon>
        <taxon>Anthemidinae</taxon>
        <taxon>Tanacetum</taxon>
    </lineage>
</organism>
<feature type="region of interest" description="Disordered" evidence="1">
    <location>
        <begin position="256"/>
        <end position="290"/>
    </location>
</feature>
<reference evidence="2" key="2">
    <citation type="submission" date="2022-01" db="EMBL/GenBank/DDBJ databases">
        <authorList>
            <person name="Yamashiro T."/>
            <person name="Shiraishi A."/>
            <person name="Satake H."/>
            <person name="Nakayama K."/>
        </authorList>
    </citation>
    <scope>NUCLEOTIDE SEQUENCE</scope>
</reference>
<evidence type="ECO:0000256" key="1">
    <source>
        <dbReference type="SAM" id="MobiDB-lite"/>
    </source>
</evidence>
<reference evidence="2" key="1">
    <citation type="journal article" date="2022" name="Int. J. Mol. Sci.">
        <title>Draft Genome of Tanacetum Coccineum: Genomic Comparison of Closely Related Tanacetum-Family Plants.</title>
        <authorList>
            <person name="Yamashiro T."/>
            <person name="Shiraishi A."/>
            <person name="Nakayama K."/>
            <person name="Satake H."/>
        </authorList>
    </citation>
    <scope>NUCLEOTIDE SEQUENCE</scope>
</reference>
<dbReference type="EMBL" id="BQNB010008600">
    <property type="protein sequence ID" value="GJS51656.1"/>
    <property type="molecule type" value="Genomic_DNA"/>
</dbReference>
<gene>
    <name evidence="2" type="ORF">Tco_0625018</name>
</gene>
<dbReference type="Proteomes" id="UP001151760">
    <property type="component" value="Unassembled WGS sequence"/>
</dbReference>
<name>A0ABQ4WFL7_9ASTR</name>
<protein>
    <submittedName>
        <fullName evidence="2">Uncharacterized protein</fullName>
    </submittedName>
</protein>
<evidence type="ECO:0000313" key="2">
    <source>
        <dbReference type="EMBL" id="GJS51656.1"/>
    </source>
</evidence>
<proteinExistence type="predicted"/>
<sequence>MWDWDGIGVRCDDVFDDDDWHREVDDDITSDDDEVGARSGLPEGVGEAATWEAVWYRGLGRRKPRTPTPPKPKPVCEDHCLNAAEKVRRKVLPTAQQDGSLNNPNQASLHQMANLDFCDTHNMVAFLNKSEGSEGFQQIVDFLNTSHIKFALTENPTIYTSLIQQFWQTASTSTLEDGEVEITATIDGQLKTITEASLRRHLKLEDADGISSLPNTEIFEQLALMGYASDSNKLTFQKGHGEGSTVPVESHHIPITTLSTSQPPLSSSSRVPTPLYDSPLPGGHTPRSDEGRMQHTELMDLVIKLSDKVLALETDLQHTKKVFSTTVTKLIMKVKILEKIVKSSKARRRARIIVSDDEKVLEDSSKQGRMIDDIDQDAGITLVTPTKTSTQEDHLEDQLGFLSSAKVLTDVARVHTYSRRRTVSLGSGRVSNASRIISTAEEIVSTAGASMSVSTVGRQRIAKVHQAVQGFTEDEWENISARVEAEREKYSEVDQQRAKAKRNKPMTQAQQKTYMSNYIKNQEGGYSIKQLKSLSFEEVKEIFETTMRKIRKASGSEQSAEKEKEVSEEELQKLLVIVPVEEVYIQALQVKYPIIDWDIFTEESRSYWRIIRVGNHTEVYQILEDMLKRFNRDDLEKL</sequence>
<comment type="caution">
    <text evidence="2">The sequence shown here is derived from an EMBL/GenBank/DDBJ whole genome shotgun (WGS) entry which is preliminary data.</text>
</comment>
<accession>A0ABQ4WFL7</accession>
<feature type="compositionally biased region" description="Low complexity" evidence="1">
    <location>
        <begin position="256"/>
        <end position="269"/>
    </location>
</feature>